<dbReference type="PANTHER" id="PTHR40111">
    <property type="entry name" value="CEPHALOSPORIN-C DEACETYLASE"/>
    <property type="match status" value="1"/>
</dbReference>
<evidence type="ECO:0000313" key="4">
    <source>
        <dbReference type="Proteomes" id="UP000275401"/>
    </source>
</evidence>
<proteinExistence type="predicted"/>
<dbReference type="PANTHER" id="PTHR40111:SF1">
    <property type="entry name" value="CEPHALOSPORIN-C DEACETYLASE"/>
    <property type="match status" value="1"/>
</dbReference>
<dbReference type="Proteomes" id="UP000275401">
    <property type="component" value="Unassembled WGS sequence"/>
</dbReference>
<sequence length="329" mass="35238">MAELASVINSPKWPHPFLFDPTYGYGLEALLRVGPPTEEPADFATFWAGLYRQAMAVAVRPQVGELVQRTQSGLDIRTVSFNSLGDVRLHGWLVTPTDGRVQRGLVIGHGYNGRAQPDLSLPAAHAAAIFPVARGLGAPSLLPGVPSSPEGHVLHGTESRETYVHGGCAADLWCAASALLELVPETAERLDYIGSSFGGGIGALALPWDARFHSAHLSLPSFGNHPLRVTLPCLGSGAAVRDHYLTDPEILDVLAYFDAATAARYLRIPVQVAPALFDPNVPPPGQFAVFNALAGPKELHLVPAGHFYDYPEAADEYEKLLAARTQFLT</sequence>
<organism evidence="3 4">
    <name type="scientific">Streptomyces botrytidirepellens</name>
    <dbReference type="NCBI Taxonomy" id="2486417"/>
    <lineage>
        <taxon>Bacteria</taxon>
        <taxon>Bacillati</taxon>
        <taxon>Actinomycetota</taxon>
        <taxon>Actinomycetes</taxon>
        <taxon>Kitasatosporales</taxon>
        <taxon>Streptomycetaceae</taxon>
        <taxon>Streptomyces</taxon>
    </lineage>
</organism>
<dbReference type="InterPro" id="IPR008391">
    <property type="entry name" value="AXE1_dom"/>
</dbReference>
<dbReference type="GO" id="GO:0052689">
    <property type="term" value="F:carboxylic ester hydrolase activity"/>
    <property type="evidence" value="ECO:0007669"/>
    <property type="project" value="TreeGrafter"/>
</dbReference>
<dbReference type="AlphaFoldDB" id="A0A3M8THB0"/>
<dbReference type="SUPFAM" id="SSF53474">
    <property type="entry name" value="alpha/beta-Hydrolases"/>
    <property type="match status" value="1"/>
</dbReference>
<name>A0A3M8THB0_9ACTN</name>
<accession>A0A3M8THB0</accession>
<dbReference type="Gene3D" id="3.40.50.1820">
    <property type="entry name" value="alpha/beta hydrolase"/>
    <property type="match status" value="1"/>
</dbReference>
<dbReference type="Pfam" id="PF05448">
    <property type="entry name" value="AXE1"/>
    <property type="match status" value="1"/>
</dbReference>
<gene>
    <name evidence="3" type="ORF">EEJ42_39850</name>
</gene>
<dbReference type="GO" id="GO:0005976">
    <property type="term" value="P:polysaccharide metabolic process"/>
    <property type="evidence" value="ECO:0007669"/>
    <property type="project" value="TreeGrafter"/>
</dbReference>
<evidence type="ECO:0000313" key="3">
    <source>
        <dbReference type="EMBL" id="RNF92493.1"/>
    </source>
</evidence>
<evidence type="ECO:0000259" key="2">
    <source>
        <dbReference type="Pfam" id="PF05448"/>
    </source>
</evidence>
<dbReference type="InterPro" id="IPR039069">
    <property type="entry name" value="CE7"/>
</dbReference>
<keyword evidence="4" id="KW-1185">Reference proteome</keyword>
<feature type="binding site" evidence="1">
    <location>
        <position position="111"/>
    </location>
    <ligand>
        <name>substrate</name>
    </ligand>
</feature>
<comment type="caution">
    <text evidence="3">The sequence shown here is derived from an EMBL/GenBank/DDBJ whole genome shotgun (WGS) entry which is preliminary data.</text>
</comment>
<reference evidence="3 4" key="1">
    <citation type="submission" date="2018-11" db="EMBL/GenBank/DDBJ databases">
        <title>The Potential of Streptomyces as Biocontrol Agents against the Tomato grey mould, Botrytis cinerea (Gray mold) Frontiers in Microbiology.</title>
        <authorList>
            <person name="Li D."/>
        </authorList>
    </citation>
    <scope>NUCLEOTIDE SEQUENCE [LARGE SCALE GENOMIC DNA]</scope>
    <source>
        <strain evidence="3 4">NEAU-LD23</strain>
    </source>
</reference>
<feature type="domain" description="Acetyl xylan esterase" evidence="2">
    <location>
        <begin position="27"/>
        <end position="306"/>
    </location>
</feature>
<evidence type="ECO:0000256" key="1">
    <source>
        <dbReference type="PIRSR" id="PIRSR639069-2"/>
    </source>
</evidence>
<dbReference type="InterPro" id="IPR029058">
    <property type="entry name" value="AB_hydrolase_fold"/>
</dbReference>
<protein>
    <submittedName>
        <fullName evidence="3">Acetylxylan esterase</fullName>
    </submittedName>
</protein>
<dbReference type="EMBL" id="RIBZ01000781">
    <property type="protein sequence ID" value="RNF92493.1"/>
    <property type="molecule type" value="Genomic_DNA"/>
</dbReference>